<sequence>MAPRQLPPLPQYRGDAVTRRLCATTHLDEGFTHKVRREFMDDGLKANGLPLGVNLIALVRHTEAAWRRRERRDRLLSIVLLGVIGSLLGLLASLGAGASTGMWFCLLLLVALFAGGGVVVCRAEHDARQAALDAYRDPRKPQELAPAVAPEVENRLADLRRPNVLPYDVRAESSNPFVGSGRKIKEVVWESIDVSRPADSPTGGKLALEPFDAVDLHTYVAKNIKHIIGLPELRAQNRLYVLGTSAPYLPDLLPDPLRRPAARIPQQSVQSATVRSGAGMRTYLSLEMVGEGGNVVVSMHLRARLLHPRLSWEVAAYVVPPLHGRFSVVRYLPIEGFEYGWSLLRFGVSNTWRGVWGAPGRAARRRGERKRYARELERTRRAISKQHAAYDYGADDSLRNWCSDWNAMGHTERTDSRDTFLRLQQGVLIATERFLQDHNVDTSDFDRAQQVIATQTYNISGDITGNTNIGANGQINNYAPQGGS</sequence>
<comment type="caution">
    <text evidence="2">The sequence shown here is derived from an EMBL/GenBank/DDBJ whole genome shotgun (WGS) entry which is preliminary data.</text>
</comment>
<feature type="transmembrane region" description="Helical" evidence="1">
    <location>
        <begin position="75"/>
        <end position="95"/>
    </location>
</feature>
<gene>
    <name evidence="2" type="ORF">ACH4TF_02395</name>
</gene>
<dbReference type="EMBL" id="JBIRRB010000001">
    <property type="protein sequence ID" value="MFI0909287.1"/>
    <property type="molecule type" value="Genomic_DNA"/>
</dbReference>
<evidence type="ECO:0000256" key="1">
    <source>
        <dbReference type="SAM" id="Phobius"/>
    </source>
</evidence>
<evidence type="ECO:0000313" key="3">
    <source>
        <dbReference type="Proteomes" id="UP001611162"/>
    </source>
</evidence>
<proteinExistence type="predicted"/>
<evidence type="ECO:0008006" key="4">
    <source>
        <dbReference type="Google" id="ProtNLM"/>
    </source>
</evidence>
<keyword evidence="1" id="KW-1133">Transmembrane helix</keyword>
<evidence type="ECO:0000313" key="2">
    <source>
        <dbReference type="EMBL" id="MFI0909287.1"/>
    </source>
</evidence>
<dbReference type="Proteomes" id="UP001611162">
    <property type="component" value="Unassembled WGS sequence"/>
</dbReference>
<keyword evidence="1" id="KW-0812">Transmembrane</keyword>
<accession>A0ABW7SVN7</accession>
<protein>
    <recommendedName>
        <fullName evidence="4">Aromatic ring-opening dioxygenase LigA</fullName>
    </recommendedName>
</protein>
<name>A0ABW7SVN7_9ACTN</name>
<keyword evidence="1" id="KW-0472">Membrane</keyword>
<reference evidence="2 3" key="1">
    <citation type="submission" date="2024-10" db="EMBL/GenBank/DDBJ databases">
        <title>The Natural Products Discovery Center: Release of the First 8490 Sequenced Strains for Exploring Actinobacteria Biosynthetic Diversity.</title>
        <authorList>
            <person name="Kalkreuter E."/>
            <person name="Kautsar S.A."/>
            <person name="Yang D."/>
            <person name="Bader C.D."/>
            <person name="Teijaro C.N."/>
            <person name="Fluegel L."/>
            <person name="Davis C.M."/>
            <person name="Simpson J.R."/>
            <person name="Lauterbach L."/>
            <person name="Steele A.D."/>
            <person name="Gui C."/>
            <person name="Meng S."/>
            <person name="Li G."/>
            <person name="Viehrig K."/>
            <person name="Ye F."/>
            <person name="Su P."/>
            <person name="Kiefer A.F."/>
            <person name="Nichols A."/>
            <person name="Cepeda A.J."/>
            <person name="Yan W."/>
            <person name="Fan B."/>
            <person name="Jiang Y."/>
            <person name="Adhikari A."/>
            <person name="Zheng C.-J."/>
            <person name="Schuster L."/>
            <person name="Cowan T.M."/>
            <person name="Smanski M.J."/>
            <person name="Chevrette M.G."/>
            <person name="De Carvalho L.P.S."/>
            <person name="Shen B."/>
        </authorList>
    </citation>
    <scope>NUCLEOTIDE SEQUENCE [LARGE SCALE GENOMIC DNA]</scope>
    <source>
        <strain evidence="2 3">NPDC020979</strain>
    </source>
</reference>
<organism evidence="2 3">
    <name type="scientific">Streptomyces abikoensis</name>
    <dbReference type="NCBI Taxonomy" id="97398"/>
    <lineage>
        <taxon>Bacteria</taxon>
        <taxon>Bacillati</taxon>
        <taxon>Actinomycetota</taxon>
        <taxon>Actinomycetes</taxon>
        <taxon>Kitasatosporales</taxon>
        <taxon>Streptomycetaceae</taxon>
        <taxon>Streptomyces</taxon>
    </lineage>
</organism>
<feature type="transmembrane region" description="Helical" evidence="1">
    <location>
        <begin position="101"/>
        <end position="121"/>
    </location>
</feature>
<dbReference type="RefSeq" id="WP_397611914.1">
    <property type="nucleotide sequence ID" value="NZ_JBIRRB010000001.1"/>
</dbReference>
<keyword evidence="3" id="KW-1185">Reference proteome</keyword>